<dbReference type="GO" id="GO:0043652">
    <property type="term" value="P:engulfment of apoptotic cell"/>
    <property type="evidence" value="ECO:0007669"/>
    <property type="project" value="TreeGrafter"/>
</dbReference>
<evidence type="ECO:0000256" key="5">
    <source>
        <dbReference type="ARBA" id="ARBA00022989"/>
    </source>
</evidence>
<feature type="transmembrane region" description="Helical" evidence="7">
    <location>
        <begin position="83"/>
        <end position="106"/>
    </location>
</feature>
<dbReference type="EMBL" id="AJVK01004019">
    <property type="status" value="NOT_ANNOTATED_CDS"/>
    <property type="molecule type" value="Genomic_DNA"/>
</dbReference>
<dbReference type="AlphaFoldDB" id="A0A1B0D8A7"/>
<feature type="transmembrane region" description="Helical" evidence="7">
    <location>
        <begin position="161"/>
        <end position="180"/>
    </location>
</feature>
<dbReference type="GO" id="GO:1902742">
    <property type="term" value="P:apoptotic process involved in development"/>
    <property type="evidence" value="ECO:0007669"/>
    <property type="project" value="TreeGrafter"/>
</dbReference>
<dbReference type="GO" id="GO:0070782">
    <property type="term" value="P:phosphatidylserine exposure on apoptotic cell surface"/>
    <property type="evidence" value="ECO:0007669"/>
    <property type="project" value="TreeGrafter"/>
</dbReference>
<dbReference type="EnsemblMetazoa" id="PPAI003780-RA">
    <property type="protein sequence ID" value="PPAI003780-PA"/>
    <property type="gene ID" value="PPAI003780"/>
</dbReference>
<dbReference type="EMBL" id="AJVK01004020">
    <property type="status" value="NOT_ANNOTATED_CDS"/>
    <property type="molecule type" value="Genomic_DNA"/>
</dbReference>
<evidence type="ECO:0000256" key="6">
    <source>
        <dbReference type="ARBA" id="ARBA00023136"/>
    </source>
</evidence>
<evidence type="ECO:0000256" key="4">
    <source>
        <dbReference type="ARBA" id="ARBA00022692"/>
    </source>
</evidence>
<dbReference type="EMBL" id="AJVK01004018">
    <property type="status" value="NOT_ANNOTATED_CDS"/>
    <property type="molecule type" value="Genomic_DNA"/>
</dbReference>
<dbReference type="VEuPathDB" id="VectorBase:PPAPM1_004729"/>
<reference evidence="8" key="1">
    <citation type="submission" date="2022-08" db="UniProtKB">
        <authorList>
            <consortium name="EnsemblMetazoa"/>
        </authorList>
    </citation>
    <scope>IDENTIFICATION</scope>
    <source>
        <strain evidence="8">Israel</strain>
    </source>
</reference>
<name>A0A1B0D8A7_PHLPP</name>
<comment type="subcellular location">
    <subcellularLocation>
        <location evidence="1">Cell membrane</location>
        <topology evidence="1">Multi-pass membrane protein</topology>
    </subcellularLocation>
    <subcellularLocation>
        <location evidence="7">Membrane</location>
        <topology evidence="7">Multi-pass membrane protein</topology>
    </subcellularLocation>
</comment>
<evidence type="ECO:0000313" key="8">
    <source>
        <dbReference type="EnsemblMetazoa" id="PPAI003780-PA"/>
    </source>
</evidence>
<comment type="similarity">
    <text evidence="2 7">Belongs to the XK family.</text>
</comment>
<evidence type="ECO:0000313" key="9">
    <source>
        <dbReference type="Proteomes" id="UP000092462"/>
    </source>
</evidence>
<dbReference type="PANTHER" id="PTHR16024:SF27">
    <property type="entry name" value="XK-RELATED PROTEIN"/>
    <property type="match status" value="1"/>
</dbReference>
<dbReference type="VEuPathDB" id="VectorBase:PPAI003780"/>
<protein>
    <recommendedName>
        <fullName evidence="7">XK-related protein</fullName>
    </recommendedName>
</protein>
<accession>A0A1B0D8A7</accession>
<keyword evidence="5 7" id="KW-1133">Transmembrane helix</keyword>
<evidence type="ECO:0000256" key="3">
    <source>
        <dbReference type="ARBA" id="ARBA00022475"/>
    </source>
</evidence>
<keyword evidence="6 7" id="KW-0472">Membrane</keyword>
<keyword evidence="4 7" id="KW-0812">Transmembrane</keyword>
<dbReference type="GO" id="GO:0005886">
    <property type="term" value="C:plasma membrane"/>
    <property type="evidence" value="ECO:0007669"/>
    <property type="project" value="UniProtKB-SubCell"/>
</dbReference>
<evidence type="ECO:0000256" key="7">
    <source>
        <dbReference type="RuleBase" id="RU910716"/>
    </source>
</evidence>
<keyword evidence="3" id="KW-1003">Cell membrane</keyword>
<evidence type="ECO:0000256" key="1">
    <source>
        <dbReference type="ARBA" id="ARBA00004651"/>
    </source>
</evidence>
<proteinExistence type="inferred from homology"/>
<dbReference type="Proteomes" id="UP000092462">
    <property type="component" value="Unassembled WGS sequence"/>
</dbReference>
<feature type="transmembrane region" description="Helical" evidence="7">
    <location>
        <begin position="118"/>
        <end position="140"/>
    </location>
</feature>
<sequence>MHEKRNFRGRPPTKTLREKRSTLSEFCECGEERVGEFIGITLLSTNPPASSEFHQNPYRVIMDELDGIPKRIFFYPIKTRTQIIASILVPTLVELSVYIVLTIADITTSVNHFQSGDYLWGALTLTFLCLPAILCFTIIISSPWQWPDQSDCAEANSHWKFFFRQLFNLLLFPLGAIWRFSRRIFWCIEALFHDRESYERHHAVGKAIESSPFELYHFLQAFTQAAPQIILQMNIMLREDVFRDYETSKLPHLLFLPT</sequence>
<dbReference type="InterPro" id="IPR050895">
    <property type="entry name" value="XK-related_scramblase"/>
</dbReference>
<dbReference type="Pfam" id="PF09815">
    <property type="entry name" value="XK-related"/>
    <property type="match status" value="1"/>
</dbReference>
<keyword evidence="9" id="KW-1185">Reference proteome</keyword>
<organism evidence="8 9">
    <name type="scientific">Phlebotomus papatasi</name>
    <name type="common">Sandfly</name>
    <dbReference type="NCBI Taxonomy" id="29031"/>
    <lineage>
        <taxon>Eukaryota</taxon>
        <taxon>Metazoa</taxon>
        <taxon>Ecdysozoa</taxon>
        <taxon>Arthropoda</taxon>
        <taxon>Hexapoda</taxon>
        <taxon>Insecta</taxon>
        <taxon>Pterygota</taxon>
        <taxon>Neoptera</taxon>
        <taxon>Endopterygota</taxon>
        <taxon>Diptera</taxon>
        <taxon>Nematocera</taxon>
        <taxon>Psychodoidea</taxon>
        <taxon>Psychodidae</taxon>
        <taxon>Phlebotomus</taxon>
        <taxon>Phlebotomus</taxon>
    </lineage>
</organism>
<dbReference type="PANTHER" id="PTHR16024">
    <property type="entry name" value="XK-RELATED PROTEIN"/>
    <property type="match status" value="1"/>
</dbReference>
<dbReference type="InterPro" id="IPR018629">
    <property type="entry name" value="XK-rel"/>
</dbReference>
<evidence type="ECO:0000256" key="2">
    <source>
        <dbReference type="ARBA" id="ARBA00008789"/>
    </source>
</evidence>